<evidence type="ECO:0000313" key="2">
    <source>
        <dbReference type="Proteomes" id="UP000320762"/>
    </source>
</evidence>
<protein>
    <submittedName>
        <fullName evidence="1">Uncharacterized protein</fullName>
    </submittedName>
</protein>
<gene>
    <name evidence="1" type="ORF">BD626DRAFT_562629</name>
</gene>
<reference evidence="1 2" key="1">
    <citation type="journal article" date="2019" name="New Phytol.">
        <title>Comparative genomics reveals unique wood-decay strategies and fruiting body development in the Schizophyllaceae.</title>
        <authorList>
            <person name="Almasi E."/>
            <person name="Sahu N."/>
            <person name="Krizsan K."/>
            <person name="Balint B."/>
            <person name="Kovacs G.M."/>
            <person name="Kiss B."/>
            <person name="Cseklye J."/>
            <person name="Drula E."/>
            <person name="Henrissat B."/>
            <person name="Nagy I."/>
            <person name="Chovatia M."/>
            <person name="Adam C."/>
            <person name="LaButti K."/>
            <person name="Lipzen A."/>
            <person name="Riley R."/>
            <person name="Grigoriev I.V."/>
            <person name="Nagy L.G."/>
        </authorList>
    </citation>
    <scope>NUCLEOTIDE SEQUENCE [LARGE SCALE GENOMIC DNA]</scope>
    <source>
        <strain evidence="1 2">NL-1724</strain>
    </source>
</reference>
<sequence length="192" mass="22352">MSSMQDIEITLAPGVGAYTAGGQADEFQALHRLPSQDDVLNDLHILCQNGRVLKGFIEMQVWPLIRQLVDEDPVVQNYHTHVNAIEALLKNIAMSFSKLFEIHRARGWYWGLTECAKDDRWFLYFTSSLDRVHHRLRNALLATIKHPHVLDHHRRSDYFEHIKALYTKLADLDRKISRWVSFAEEHSGYMTL</sequence>
<dbReference type="EMBL" id="VDMD01000001">
    <property type="protein sequence ID" value="TRM68797.1"/>
    <property type="molecule type" value="Genomic_DNA"/>
</dbReference>
<dbReference type="OrthoDB" id="2908698at2759"/>
<name>A0A550CVH7_9AGAR</name>
<proteinExistence type="predicted"/>
<dbReference type="AlphaFoldDB" id="A0A550CVH7"/>
<organism evidence="1 2">
    <name type="scientific">Schizophyllum amplum</name>
    <dbReference type="NCBI Taxonomy" id="97359"/>
    <lineage>
        <taxon>Eukaryota</taxon>
        <taxon>Fungi</taxon>
        <taxon>Dikarya</taxon>
        <taxon>Basidiomycota</taxon>
        <taxon>Agaricomycotina</taxon>
        <taxon>Agaricomycetes</taxon>
        <taxon>Agaricomycetidae</taxon>
        <taxon>Agaricales</taxon>
        <taxon>Schizophyllaceae</taxon>
        <taxon>Schizophyllum</taxon>
    </lineage>
</organism>
<dbReference type="Proteomes" id="UP000320762">
    <property type="component" value="Unassembled WGS sequence"/>
</dbReference>
<evidence type="ECO:0000313" key="1">
    <source>
        <dbReference type="EMBL" id="TRM68797.1"/>
    </source>
</evidence>
<keyword evidence="2" id="KW-1185">Reference proteome</keyword>
<accession>A0A550CVH7</accession>
<comment type="caution">
    <text evidence="1">The sequence shown here is derived from an EMBL/GenBank/DDBJ whole genome shotgun (WGS) entry which is preliminary data.</text>
</comment>